<proteinExistence type="predicted"/>
<reference evidence="4 5" key="1">
    <citation type="journal article" date="2020" name="Insects">
        <title>Bacteria Belonging to Pseudomonas typographi sp. nov. from the Bark Beetle Ips typographus Have Genomic Potential to Aid in the Host Ecology.</title>
        <authorList>
            <person name="Peral-Aranega E."/>
            <person name="Saati-Santamaria Z."/>
            <person name="Kolarik M."/>
            <person name="Rivas R."/>
            <person name="Garcia-Fraile P."/>
        </authorList>
    </citation>
    <scope>NUCLEOTIDE SEQUENCE [LARGE SCALE GENOMIC DNA]</scope>
    <source>
        <strain evidence="4 5">CA3A</strain>
    </source>
</reference>
<dbReference type="PANTHER" id="PTHR30328:SF54">
    <property type="entry name" value="HTH-TYPE TRANSCRIPTIONAL REPRESSOR SCO4008"/>
    <property type="match status" value="1"/>
</dbReference>
<dbReference type="PRINTS" id="PR00455">
    <property type="entry name" value="HTHTETR"/>
</dbReference>
<gene>
    <name evidence="4" type="ORF">HAQ05_21125</name>
</gene>
<evidence type="ECO:0000313" key="5">
    <source>
        <dbReference type="Proteomes" id="UP000805841"/>
    </source>
</evidence>
<dbReference type="Pfam" id="PF17938">
    <property type="entry name" value="TetR_C_29"/>
    <property type="match status" value="1"/>
</dbReference>
<organism evidence="4 5">
    <name type="scientific">Pseudomonas typographi</name>
    <dbReference type="NCBI Taxonomy" id="2715964"/>
    <lineage>
        <taxon>Bacteria</taxon>
        <taxon>Pseudomonadati</taxon>
        <taxon>Pseudomonadota</taxon>
        <taxon>Gammaproteobacteria</taxon>
        <taxon>Pseudomonadales</taxon>
        <taxon>Pseudomonadaceae</taxon>
        <taxon>Pseudomonas</taxon>
    </lineage>
</organism>
<dbReference type="Gene3D" id="1.10.357.10">
    <property type="entry name" value="Tetracycline Repressor, domain 2"/>
    <property type="match status" value="1"/>
</dbReference>
<evidence type="ECO:0000259" key="3">
    <source>
        <dbReference type="PROSITE" id="PS50977"/>
    </source>
</evidence>
<evidence type="ECO:0000313" key="4">
    <source>
        <dbReference type="EMBL" id="MBD1601185.1"/>
    </source>
</evidence>
<dbReference type="InterPro" id="IPR041474">
    <property type="entry name" value="NicS_C"/>
</dbReference>
<dbReference type="Gene3D" id="1.10.10.60">
    <property type="entry name" value="Homeodomain-like"/>
    <property type="match status" value="1"/>
</dbReference>
<dbReference type="EMBL" id="JAAOCA010000031">
    <property type="protein sequence ID" value="MBD1601185.1"/>
    <property type="molecule type" value="Genomic_DNA"/>
</dbReference>
<keyword evidence="5" id="KW-1185">Reference proteome</keyword>
<dbReference type="SUPFAM" id="SSF48498">
    <property type="entry name" value="Tetracyclin repressor-like, C-terminal domain"/>
    <property type="match status" value="1"/>
</dbReference>
<evidence type="ECO:0000256" key="1">
    <source>
        <dbReference type="ARBA" id="ARBA00023125"/>
    </source>
</evidence>
<dbReference type="InterPro" id="IPR036271">
    <property type="entry name" value="Tet_transcr_reg_TetR-rel_C_sf"/>
</dbReference>
<feature type="domain" description="HTH tetR-type" evidence="3">
    <location>
        <begin position="14"/>
        <end position="74"/>
    </location>
</feature>
<protein>
    <submittedName>
        <fullName evidence="4">TetR/AcrR family transcriptional regulator</fullName>
    </submittedName>
</protein>
<dbReference type="Proteomes" id="UP000805841">
    <property type="component" value="Unassembled WGS sequence"/>
</dbReference>
<name>A0ABR7Z6V5_9PSED</name>
<comment type="caution">
    <text evidence="4">The sequence shown here is derived from an EMBL/GenBank/DDBJ whole genome shotgun (WGS) entry which is preliminary data.</text>
</comment>
<dbReference type="InterPro" id="IPR009057">
    <property type="entry name" value="Homeodomain-like_sf"/>
</dbReference>
<sequence>MSSKKTGIRAQQADDTRARILTAATQVFAEDGFSGGRIEKISRRARSNDRMIYYYFTSKEQLFIRVLEQVYAEFNQAESAQRFDLSSPLSALDQLVGFVWGYYGQHPEFVSLLNTENLHQGCHARQIENITRLSGEALGNLAPIIRAGQASGQFRQDVNTTHTYLLIASLCYFYHSNLHTLTAFLGQDLAGRPAQDGWLEYIKDQVRRGLLA</sequence>
<dbReference type="InterPro" id="IPR050109">
    <property type="entry name" value="HTH-type_TetR-like_transc_reg"/>
</dbReference>
<dbReference type="Pfam" id="PF00440">
    <property type="entry name" value="TetR_N"/>
    <property type="match status" value="1"/>
</dbReference>
<dbReference type="PROSITE" id="PS50977">
    <property type="entry name" value="HTH_TETR_2"/>
    <property type="match status" value="1"/>
</dbReference>
<dbReference type="SUPFAM" id="SSF46689">
    <property type="entry name" value="Homeodomain-like"/>
    <property type="match status" value="1"/>
</dbReference>
<accession>A0ABR7Z6V5</accession>
<feature type="DNA-binding region" description="H-T-H motif" evidence="2">
    <location>
        <begin position="37"/>
        <end position="56"/>
    </location>
</feature>
<evidence type="ECO:0000256" key="2">
    <source>
        <dbReference type="PROSITE-ProRule" id="PRU00335"/>
    </source>
</evidence>
<dbReference type="RefSeq" id="WP_190424197.1">
    <property type="nucleotide sequence ID" value="NZ_JAAOCA010000031.1"/>
</dbReference>
<dbReference type="PANTHER" id="PTHR30328">
    <property type="entry name" value="TRANSCRIPTIONAL REPRESSOR"/>
    <property type="match status" value="1"/>
</dbReference>
<dbReference type="InterPro" id="IPR001647">
    <property type="entry name" value="HTH_TetR"/>
</dbReference>
<keyword evidence="1 2" id="KW-0238">DNA-binding</keyword>